<dbReference type="EMBL" id="JAIGNK010000001">
    <property type="protein sequence ID" value="MBX7457180.1"/>
    <property type="molecule type" value="Genomic_DNA"/>
</dbReference>
<organism evidence="5 6">
    <name type="scientific">Qipengyuania polymorpha</name>
    <dbReference type="NCBI Taxonomy" id="2867234"/>
    <lineage>
        <taxon>Bacteria</taxon>
        <taxon>Pseudomonadati</taxon>
        <taxon>Pseudomonadota</taxon>
        <taxon>Alphaproteobacteria</taxon>
        <taxon>Sphingomonadales</taxon>
        <taxon>Erythrobacteraceae</taxon>
        <taxon>Qipengyuania</taxon>
    </lineage>
</organism>
<proteinExistence type="predicted"/>
<evidence type="ECO:0000313" key="6">
    <source>
        <dbReference type="Proteomes" id="UP000783253"/>
    </source>
</evidence>
<dbReference type="SMART" id="SM00267">
    <property type="entry name" value="GGDEF"/>
    <property type="match status" value="1"/>
</dbReference>
<feature type="transmembrane region" description="Helical" evidence="3">
    <location>
        <begin position="41"/>
        <end position="58"/>
    </location>
</feature>
<dbReference type="EC" id="2.7.7.65" evidence="1"/>
<dbReference type="InterPro" id="IPR043128">
    <property type="entry name" value="Rev_trsase/Diguanyl_cyclase"/>
</dbReference>
<evidence type="ECO:0000313" key="5">
    <source>
        <dbReference type="EMBL" id="MBX7457180.1"/>
    </source>
</evidence>
<name>A0ABS7IYN7_9SPHN</name>
<dbReference type="PANTHER" id="PTHR45138">
    <property type="entry name" value="REGULATORY COMPONENTS OF SENSORY TRANSDUCTION SYSTEM"/>
    <property type="match status" value="1"/>
</dbReference>
<dbReference type="Proteomes" id="UP000783253">
    <property type="component" value="Unassembled WGS sequence"/>
</dbReference>
<evidence type="ECO:0000256" key="3">
    <source>
        <dbReference type="SAM" id="Phobius"/>
    </source>
</evidence>
<gene>
    <name evidence="5" type="ORF">K3152_02875</name>
</gene>
<dbReference type="NCBIfam" id="TIGR00254">
    <property type="entry name" value="GGDEF"/>
    <property type="match status" value="1"/>
</dbReference>
<keyword evidence="3" id="KW-0812">Transmembrane</keyword>
<dbReference type="RefSeq" id="WP_221572511.1">
    <property type="nucleotide sequence ID" value="NZ_JAIGNK010000001.1"/>
</dbReference>
<dbReference type="InterPro" id="IPR050469">
    <property type="entry name" value="Diguanylate_Cyclase"/>
</dbReference>
<accession>A0ABS7IYN7</accession>
<feature type="transmembrane region" description="Helical" evidence="3">
    <location>
        <begin position="154"/>
        <end position="173"/>
    </location>
</feature>
<dbReference type="CDD" id="cd01949">
    <property type="entry name" value="GGDEF"/>
    <property type="match status" value="1"/>
</dbReference>
<feature type="transmembrane region" description="Helical" evidence="3">
    <location>
        <begin position="97"/>
        <end position="122"/>
    </location>
</feature>
<feature type="transmembrane region" description="Helical" evidence="3">
    <location>
        <begin position="128"/>
        <end position="147"/>
    </location>
</feature>
<keyword evidence="6" id="KW-1185">Reference proteome</keyword>
<reference evidence="5 6" key="1">
    <citation type="submission" date="2021-08" db="EMBL/GenBank/DDBJ databases">
        <title>Comparative Genomics Analysis of the Genus Qipengyuania Reveals Extensive Genetic Diversity and Metabolic Versatility, Including the Description of Fifteen Novel Species.</title>
        <authorList>
            <person name="Liu Y."/>
        </authorList>
    </citation>
    <scope>NUCLEOTIDE SEQUENCE [LARGE SCALE GENOMIC DNA]</scope>
    <source>
        <strain evidence="5 6">1NDH17</strain>
    </source>
</reference>
<comment type="catalytic activity">
    <reaction evidence="2">
        <text>2 GTP = 3',3'-c-di-GMP + 2 diphosphate</text>
        <dbReference type="Rhea" id="RHEA:24898"/>
        <dbReference type="ChEBI" id="CHEBI:33019"/>
        <dbReference type="ChEBI" id="CHEBI:37565"/>
        <dbReference type="ChEBI" id="CHEBI:58805"/>
        <dbReference type="EC" id="2.7.7.65"/>
    </reaction>
</comment>
<evidence type="ECO:0000256" key="1">
    <source>
        <dbReference type="ARBA" id="ARBA00012528"/>
    </source>
</evidence>
<keyword evidence="3" id="KW-1133">Transmembrane helix</keyword>
<dbReference type="PANTHER" id="PTHR45138:SF9">
    <property type="entry name" value="DIGUANYLATE CYCLASE DGCM-RELATED"/>
    <property type="match status" value="1"/>
</dbReference>
<feature type="domain" description="GGDEF" evidence="4">
    <location>
        <begin position="254"/>
        <end position="390"/>
    </location>
</feature>
<dbReference type="PROSITE" id="PS50887">
    <property type="entry name" value="GGDEF"/>
    <property type="match status" value="1"/>
</dbReference>
<feature type="transmembrane region" description="Helical" evidence="3">
    <location>
        <begin position="179"/>
        <end position="200"/>
    </location>
</feature>
<feature type="transmembrane region" description="Helical" evidence="3">
    <location>
        <begin position="64"/>
        <end position="85"/>
    </location>
</feature>
<dbReference type="InterPro" id="IPR000160">
    <property type="entry name" value="GGDEF_dom"/>
</dbReference>
<dbReference type="Pfam" id="PF00990">
    <property type="entry name" value="GGDEF"/>
    <property type="match status" value="1"/>
</dbReference>
<dbReference type="Gene3D" id="3.30.70.270">
    <property type="match status" value="1"/>
</dbReference>
<dbReference type="InterPro" id="IPR029787">
    <property type="entry name" value="Nucleotide_cyclase"/>
</dbReference>
<evidence type="ECO:0000256" key="2">
    <source>
        <dbReference type="ARBA" id="ARBA00034247"/>
    </source>
</evidence>
<dbReference type="SUPFAM" id="SSF55073">
    <property type="entry name" value="Nucleotide cyclase"/>
    <property type="match status" value="1"/>
</dbReference>
<keyword evidence="3" id="KW-0472">Membrane</keyword>
<comment type="caution">
    <text evidence="5">The sequence shown here is derived from an EMBL/GenBank/DDBJ whole genome shotgun (WGS) entry which is preliminary data.</text>
</comment>
<protein>
    <recommendedName>
        <fullName evidence="1">diguanylate cyclase</fullName>
        <ecNumber evidence="1">2.7.7.65</ecNumber>
    </recommendedName>
</protein>
<sequence>MDGTAQRASTGVPAIERDEGWYAERRTEILRSMAEVERHTLATNIVGTAVIIAFSQLLPNAQSFLLPAILRFVAIGLTSLVYVRIRARLATGASIDGVYRACILVGTLAGASWAYLILPLFLEPTFHPAAFLVLAGALIATSLVITNTSSLPQIWVAFCASFLLVFWFGMAGAPEEFRMPVLFGITVILLAVAAFAIGAARNRIFAAGMLVDNRRLGEDLAEALAEAEFLAKRDPLTGLYNRRAMFEGDTMSEMDRHLLLIDIDNFKQVNDLYGHDMGDRVLIRIGQVLRDTLREIGGHGHKAARLGGEEFAVVLCIADEQEADFVAEKLRAAIAELADEFDMAERLGTASVGISTFAGDERISDALQRADNALYAAKAAGRNTVRRFTS</sequence>
<evidence type="ECO:0000259" key="4">
    <source>
        <dbReference type="PROSITE" id="PS50887"/>
    </source>
</evidence>